<evidence type="ECO:0000313" key="2">
    <source>
        <dbReference type="EMBL" id="RLV59611.1"/>
    </source>
</evidence>
<comment type="caution">
    <text evidence="2">The sequence shown here is derived from an EMBL/GenBank/DDBJ whole genome shotgun (WGS) entry which is preliminary data.</text>
</comment>
<keyword evidence="3" id="KW-1185">Reference proteome</keyword>
<feature type="chain" id="PRO_5018134063" evidence="1">
    <location>
        <begin position="23"/>
        <end position="145"/>
    </location>
</feature>
<dbReference type="RefSeq" id="WP_121839098.1">
    <property type="nucleotide sequence ID" value="NZ_ML014779.1"/>
</dbReference>
<dbReference type="OrthoDB" id="9832852at2"/>
<gene>
    <name evidence="2" type="ORF">D5018_11215</name>
</gene>
<keyword evidence="1" id="KW-0732">Signal</keyword>
<proteinExistence type="predicted"/>
<evidence type="ECO:0000313" key="3">
    <source>
        <dbReference type="Proteomes" id="UP000281474"/>
    </source>
</evidence>
<feature type="signal peptide" evidence="1">
    <location>
        <begin position="1"/>
        <end position="22"/>
    </location>
</feature>
<protein>
    <submittedName>
        <fullName evidence="2">Uncharacterized protein</fullName>
    </submittedName>
</protein>
<sequence length="145" mass="16912">MSYLKRVFPLLLIFFYSAFSYSAITSAQTQDTFTKQMHFDNNFDPIPPKNGLDFCNRATHEKMRTCMPIFVFNSQDALEVNIVFGIHAGKVLIHNNVGVLFFSRHFLISEFTKVVNPNTHKVLFWGFLHNKQGIICNDTQCRRWK</sequence>
<dbReference type="EMBL" id="QZEI01000030">
    <property type="protein sequence ID" value="RLV59611.1"/>
    <property type="molecule type" value="Genomic_DNA"/>
</dbReference>
<dbReference type="AlphaFoldDB" id="A0A3L8PWE6"/>
<dbReference type="Proteomes" id="UP000281474">
    <property type="component" value="Unassembled WGS sequence"/>
</dbReference>
<evidence type="ECO:0000256" key="1">
    <source>
        <dbReference type="SAM" id="SignalP"/>
    </source>
</evidence>
<name>A0A3L8PWE6_9GAMM</name>
<reference evidence="2 3" key="1">
    <citation type="submission" date="2018-09" db="EMBL/GenBank/DDBJ databases">
        <title>Phylogeny of the Shewanellaceae, and recommendation for two new genera, Pseudoshewanella and Parashewanella.</title>
        <authorList>
            <person name="Wang G."/>
        </authorList>
    </citation>
    <scope>NUCLEOTIDE SEQUENCE [LARGE SCALE GENOMIC DNA]</scope>
    <source>
        <strain evidence="2 3">C51</strain>
    </source>
</reference>
<organism evidence="2 3">
    <name type="scientific">Parashewanella curva</name>
    <dbReference type="NCBI Taxonomy" id="2338552"/>
    <lineage>
        <taxon>Bacteria</taxon>
        <taxon>Pseudomonadati</taxon>
        <taxon>Pseudomonadota</taxon>
        <taxon>Gammaproteobacteria</taxon>
        <taxon>Alteromonadales</taxon>
        <taxon>Shewanellaceae</taxon>
        <taxon>Parashewanella</taxon>
    </lineage>
</organism>
<accession>A0A3L8PWE6</accession>